<keyword evidence="11 13" id="KW-0472">Membrane</keyword>
<keyword evidence="5 13" id="KW-0812">Transmembrane</keyword>
<dbReference type="Pfam" id="PF17203">
    <property type="entry name" value="sCache_3_2"/>
    <property type="match status" value="1"/>
</dbReference>
<dbReference type="InParanoid" id="C8XCK4"/>
<dbReference type="GO" id="GO:0005524">
    <property type="term" value="F:ATP binding"/>
    <property type="evidence" value="ECO:0007669"/>
    <property type="project" value="UniProtKB-KW"/>
</dbReference>
<keyword evidence="4" id="KW-0808">Transferase</keyword>
<dbReference type="SUPFAM" id="SSF55785">
    <property type="entry name" value="PYP-like sensor domain (PAS domain)"/>
    <property type="match status" value="1"/>
</dbReference>
<protein>
    <submittedName>
        <fullName evidence="15">Signal transduction histidine kinase regulating citrate/malate metabolism</fullName>
    </submittedName>
</protein>
<keyword evidence="3" id="KW-0597">Phosphoprotein</keyword>
<evidence type="ECO:0000256" key="9">
    <source>
        <dbReference type="ARBA" id="ARBA00022989"/>
    </source>
</evidence>
<accession>C8XCK4</accession>
<keyword evidence="7 15" id="KW-0418">Kinase</keyword>
<keyword evidence="8" id="KW-0067">ATP-binding</keyword>
<proteinExistence type="predicted"/>
<dbReference type="KEGG" id="nml:Namu_1162"/>
<evidence type="ECO:0000256" key="4">
    <source>
        <dbReference type="ARBA" id="ARBA00022679"/>
    </source>
</evidence>
<dbReference type="InterPro" id="IPR035965">
    <property type="entry name" value="PAS-like_dom_sf"/>
</dbReference>
<evidence type="ECO:0000259" key="14">
    <source>
        <dbReference type="SMART" id="SM00091"/>
    </source>
</evidence>
<keyword evidence="9 13" id="KW-1133">Transmembrane helix</keyword>
<evidence type="ECO:0000256" key="8">
    <source>
        <dbReference type="ARBA" id="ARBA00022840"/>
    </source>
</evidence>
<reference evidence="15 16" key="2">
    <citation type="journal article" date="2010" name="Stand. Genomic Sci.">
        <title>Complete genome sequence of Nakamurella multipartita type strain (Y-104).</title>
        <authorList>
            <person name="Tice H."/>
            <person name="Mayilraj S."/>
            <person name="Sims D."/>
            <person name="Lapidus A."/>
            <person name="Nolan M."/>
            <person name="Lucas S."/>
            <person name="Glavina Del Rio T."/>
            <person name="Copeland A."/>
            <person name="Cheng J.F."/>
            <person name="Meincke L."/>
            <person name="Bruce D."/>
            <person name="Goodwin L."/>
            <person name="Pitluck S."/>
            <person name="Ivanova N."/>
            <person name="Mavromatis K."/>
            <person name="Ovchinnikova G."/>
            <person name="Pati A."/>
            <person name="Chen A."/>
            <person name="Palaniappan K."/>
            <person name="Land M."/>
            <person name="Hauser L."/>
            <person name="Chang Y.J."/>
            <person name="Jeffries C.D."/>
            <person name="Detter J.C."/>
            <person name="Brettin T."/>
            <person name="Rohde M."/>
            <person name="Goker M."/>
            <person name="Bristow J."/>
            <person name="Eisen J.A."/>
            <person name="Markowitz V."/>
            <person name="Hugenholtz P."/>
            <person name="Kyrpides N.C."/>
            <person name="Klenk H.P."/>
            <person name="Chen F."/>
        </authorList>
    </citation>
    <scope>NUCLEOTIDE SEQUENCE [LARGE SCALE GENOMIC DNA]</scope>
    <source>
        <strain evidence="16">ATCC 700099 / DSM 44233 / CIP 104796 / JCM 9543 / NBRC 105858 / Y-104</strain>
    </source>
</reference>
<evidence type="ECO:0000256" key="12">
    <source>
        <dbReference type="SAM" id="MobiDB-lite"/>
    </source>
</evidence>
<keyword evidence="2" id="KW-1003">Cell membrane</keyword>
<dbReference type="HOGENOM" id="CLU_020211_11_1_11"/>
<dbReference type="AlphaFoldDB" id="C8XCK4"/>
<evidence type="ECO:0000256" key="10">
    <source>
        <dbReference type="ARBA" id="ARBA00023012"/>
    </source>
</evidence>
<keyword evidence="10" id="KW-0902">Two-component regulatory system</keyword>
<sequence precursor="true">MRSGSSWSLARRILALQAVVLFVVLAGLLAAVLVDSDAETERATGERVASIAAAVASSPDVVDAVTAPQPAGAEISGPSAVMQPYAESVRTSTATDFIVIMTPEGVRYTHPDPTQIGGTYLGNRAAALAGGVGIETYTGTLGPSVRAIVPVEQDGTVVALVSVGVTVDHINELTNRRLLYLGLIALGALAVGVAGSLIIARWVRRQTLGMGPKELARLFTYYDSVLASVHEGMVLLDAKGTITSINAEGRRLLGLGDAAIGRTPAEAGLPAHLAAMIVDPESLTDELVLSAERVLVITRRPVEVRGTVVGAVVTLRDHTELDALTGELDRVQVFSEALRAQAHESANRMHAVISLIELGETDHALSFAVEEMQTAQRLADRVLEGVGNPAMAALLLAKSAQGAERGIDVTVRAGSYLPPHAAPDPELVTIVGNLLDNGFDVLTTVAPTDGPRSIKVGLDVLGATIPGAEGVGGGPPRPDPPGRRRRCRPARAVRADHRDRHRPRADPRPGPVGVQPGLVDQVGQGAGR</sequence>
<reference evidence="16" key="1">
    <citation type="submission" date="2009-09" db="EMBL/GenBank/DDBJ databases">
        <title>The complete genome of Nakamurella multipartita DSM 44233.</title>
        <authorList>
            <consortium name="US DOE Joint Genome Institute (JGI-PGF)"/>
            <person name="Lucas S."/>
            <person name="Copeland A."/>
            <person name="Lapidus A."/>
            <person name="Glavina del Rio T."/>
            <person name="Dalin E."/>
            <person name="Tice H."/>
            <person name="Bruce D."/>
            <person name="Goodwin L."/>
            <person name="Pitluck S."/>
            <person name="Kyrpides N."/>
            <person name="Mavromatis K."/>
            <person name="Ivanova N."/>
            <person name="Ovchinnikova G."/>
            <person name="Sims D."/>
            <person name="Meincke L."/>
            <person name="Brettin T."/>
            <person name="Detter J.C."/>
            <person name="Han C."/>
            <person name="Larimer F."/>
            <person name="Land M."/>
            <person name="Hauser L."/>
            <person name="Markowitz V."/>
            <person name="Cheng J.-F."/>
            <person name="Hugenholtz P."/>
            <person name="Woyke T."/>
            <person name="Wu D."/>
            <person name="Klenk H.-P."/>
            <person name="Eisen J.A."/>
        </authorList>
    </citation>
    <scope>NUCLEOTIDE SEQUENCE [LARGE SCALE GENOMIC DNA]</scope>
    <source>
        <strain evidence="16">ATCC 700099 / DSM 44233 / CIP 104796 / JCM 9543 / NBRC 105858 / Y-104</strain>
    </source>
</reference>
<dbReference type="Gene3D" id="3.30.450.20">
    <property type="entry name" value="PAS domain"/>
    <property type="match status" value="2"/>
</dbReference>
<evidence type="ECO:0000256" key="11">
    <source>
        <dbReference type="ARBA" id="ARBA00023136"/>
    </source>
</evidence>
<organism evidence="15 16">
    <name type="scientific">Nakamurella multipartita (strain ATCC 700099 / DSM 44233 / CIP 104796 / JCM 9543 / NBRC 105858 / Y-104)</name>
    <name type="common">Microsphaera multipartita</name>
    <dbReference type="NCBI Taxonomy" id="479431"/>
    <lineage>
        <taxon>Bacteria</taxon>
        <taxon>Bacillati</taxon>
        <taxon>Actinomycetota</taxon>
        <taxon>Actinomycetes</taxon>
        <taxon>Nakamurellales</taxon>
        <taxon>Nakamurellaceae</taxon>
        <taxon>Nakamurella</taxon>
    </lineage>
</organism>
<dbReference type="STRING" id="479431.Namu_1162"/>
<dbReference type="InterPro" id="IPR016120">
    <property type="entry name" value="Sig_transdc_His_kin_SpoOB"/>
</dbReference>
<dbReference type="SUPFAM" id="SSF55890">
    <property type="entry name" value="Sporulation response regulatory protein Spo0B"/>
    <property type="match status" value="1"/>
</dbReference>
<evidence type="ECO:0000256" key="2">
    <source>
        <dbReference type="ARBA" id="ARBA00022475"/>
    </source>
</evidence>
<evidence type="ECO:0000256" key="13">
    <source>
        <dbReference type="SAM" id="Phobius"/>
    </source>
</evidence>
<dbReference type="InterPro" id="IPR033463">
    <property type="entry name" value="sCache_3"/>
</dbReference>
<dbReference type="OrthoDB" id="9792686at2"/>
<dbReference type="SMART" id="SM00091">
    <property type="entry name" value="PAS"/>
    <property type="match status" value="1"/>
</dbReference>
<evidence type="ECO:0000256" key="1">
    <source>
        <dbReference type="ARBA" id="ARBA00004651"/>
    </source>
</evidence>
<dbReference type="GO" id="GO:0005886">
    <property type="term" value="C:plasma membrane"/>
    <property type="evidence" value="ECO:0007669"/>
    <property type="project" value="UniProtKB-SubCell"/>
</dbReference>
<keyword evidence="16" id="KW-1185">Reference proteome</keyword>
<dbReference type="InterPro" id="IPR000014">
    <property type="entry name" value="PAS"/>
</dbReference>
<evidence type="ECO:0000256" key="6">
    <source>
        <dbReference type="ARBA" id="ARBA00022741"/>
    </source>
</evidence>
<evidence type="ECO:0000256" key="7">
    <source>
        <dbReference type="ARBA" id="ARBA00022777"/>
    </source>
</evidence>
<dbReference type="EMBL" id="CP001737">
    <property type="protein sequence ID" value="ACV77569.1"/>
    <property type="molecule type" value="Genomic_DNA"/>
</dbReference>
<feature type="transmembrane region" description="Helical" evidence="13">
    <location>
        <begin position="178"/>
        <end position="203"/>
    </location>
</feature>
<feature type="region of interest" description="Disordered" evidence="12">
    <location>
        <begin position="465"/>
        <end position="528"/>
    </location>
</feature>
<dbReference type="Proteomes" id="UP000002218">
    <property type="component" value="Chromosome"/>
</dbReference>
<evidence type="ECO:0000313" key="15">
    <source>
        <dbReference type="EMBL" id="ACV77569.1"/>
    </source>
</evidence>
<feature type="domain" description="PAS" evidence="14">
    <location>
        <begin position="220"/>
        <end position="285"/>
    </location>
</feature>
<dbReference type="SUPFAM" id="SSF103190">
    <property type="entry name" value="Sensory domain-like"/>
    <property type="match status" value="1"/>
</dbReference>
<evidence type="ECO:0000256" key="3">
    <source>
        <dbReference type="ARBA" id="ARBA00022553"/>
    </source>
</evidence>
<evidence type="ECO:0000256" key="5">
    <source>
        <dbReference type="ARBA" id="ARBA00022692"/>
    </source>
</evidence>
<comment type="subcellular location">
    <subcellularLocation>
        <location evidence="1">Cell membrane</location>
        <topology evidence="1">Multi-pass membrane protein</topology>
    </subcellularLocation>
</comment>
<name>C8XCK4_NAKMY</name>
<gene>
    <name evidence="15" type="ordered locus">Namu_1162</name>
</gene>
<keyword evidence="6" id="KW-0547">Nucleotide-binding</keyword>
<dbReference type="eggNOG" id="COG3290">
    <property type="taxonomic scope" value="Bacteria"/>
</dbReference>
<dbReference type="GO" id="GO:0000155">
    <property type="term" value="F:phosphorelay sensor kinase activity"/>
    <property type="evidence" value="ECO:0007669"/>
    <property type="project" value="InterPro"/>
</dbReference>
<dbReference type="InterPro" id="IPR029151">
    <property type="entry name" value="Sensor-like_sf"/>
</dbReference>
<evidence type="ECO:0000313" key="16">
    <source>
        <dbReference type="Proteomes" id="UP000002218"/>
    </source>
</evidence>
<dbReference type="RefSeq" id="WP_015746483.1">
    <property type="nucleotide sequence ID" value="NC_013235.1"/>
</dbReference>